<dbReference type="EMBL" id="BAAAZH010000012">
    <property type="protein sequence ID" value="GAA4117275.1"/>
    <property type="molecule type" value="Genomic_DNA"/>
</dbReference>
<protein>
    <submittedName>
        <fullName evidence="2">Uncharacterized protein</fullName>
    </submittedName>
</protein>
<sequence>MPDLISPDARQPVATAEAGDLDPALAATLLPRLQRELAAPRRLLVGAGAFLLGLVGSIVVAVGVAGAADGTDPIALLLVGLVGVTLLAGAAALGVWVVLTGRRVARAHRRCSAQAPIATPAGTLAFLLSGRELLRAAIAAAGILLLLFSITLVYLAAAPSDPADLGDGRTASLVIGLGWAVCAAVPTIAVGLGTLRSGTAAGRRLGRWSEARRAR</sequence>
<keyword evidence="1" id="KW-0472">Membrane</keyword>
<keyword evidence="1" id="KW-0812">Transmembrane</keyword>
<organism evidence="2 3">
    <name type="scientific">Nocardioides fonticola</name>
    <dbReference type="NCBI Taxonomy" id="450363"/>
    <lineage>
        <taxon>Bacteria</taxon>
        <taxon>Bacillati</taxon>
        <taxon>Actinomycetota</taxon>
        <taxon>Actinomycetes</taxon>
        <taxon>Propionibacteriales</taxon>
        <taxon>Nocardioidaceae</taxon>
        <taxon>Nocardioides</taxon>
    </lineage>
</organism>
<keyword evidence="1" id="KW-1133">Transmembrane helix</keyword>
<name>A0ABP7XHQ1_9ACTN</name>
<evidence type="ECO:0000256" key="1">
    <source>
        <dbReference type="SAM" id="Phobius"/>
    </source>
</evidence>
<proteinExistence type="predicted"/>
<dbReference type="Proteomes" id="UP001501495">
    <property type="component" value="Unassembled WGS sequence"/>
</dbReference>
<keyword evidence="3" id="KW-1185">Reference proteome</keyword>
<dbReference type="RefSeq" id="WP_344732970.1">
    <property type="nucleotide sequence ID" value="NZ_BAAAZH010000012.1"/>
</dbReference>
<evidence type="ECO:0000313" key="3">
    <source>
        <dbReference type="Proteomes" id="UP001501495"/>
    </source>
</evidence>
<gene>
    <name evidence="2" type="ORF">GCM10022215_17720</name>
</gene>
<feature type="transmembrane region" description="Helical" evidence="1">
    <location>
        <begin position="133"/>
        <end position="157"/>
    </location>
</feature>
<reference evidence="3" key="1">
    <citation type="journal article" date="2019" name="Int. J. Syst. Evol. Microbiol.">
        <title>The Global Catalogue of Microorganisms (GCM) 10K type strain sequencing project: providing services to taxonomists for standard genome sequencing and annotation.</title>
        <authorList>
            <consortium name="The Broad Institute Genomics Platform"/>
            <consortium name="The Broad Institute Genome Sequencing Center for Infectious Disease"/>
            <person name="Wu L."/>
            <person name="Ma J."/>
        </authorList>
    </citation>
    <scope>NUCLEOTIDE SEQUENCE [LARGE SCALE GENOMIC DNA]</scope>
    <source>
        <strain evidence="3">JCM 16703</strain>
    </source>
</reference>
<accession>A0ABP7XHQ1</accession>
<feature type="transmembrane region" description="Helical" evidence="1">
    <location>
        <begin position="74"/>
        <end position="99"/>
    </location>
</feature>
<feature type="transmembrane region" description="Helical" evidence="1">
    <location>
        <begin position="177"/>
        <end position="195"/>
    </location>
</feature>
<feature type="transmembrane region" description="Helical" evidence="1">
    <location>
        <begin position="43"/>
        <end position="68"/>
    </location>
</feature>
<evidence type="ECO:0000313" key="2">
    <source>
        <dbReference type="EMBL" id="GAA4117275.1"/>
    </source>
</evidence>
<comment type="caution">
    <text evidence="2">The sequence shown here is derived from an EMBL/GenBank/DDBJ whole genome shotgun (WGS) entry which is preliminary data.</text>
</comment>